<protein>
    <submittedName>
        <fullName evidence="1">Uncharacterized protein</fullName>
    </submittedName>
</protein>
<reference evidence="1 2" key="1">
    <citation type="submission" date="2024-01" db="EMBL/GenBank/DDBJ databases">
        <title>The genomes of 5 underutilized Papilionoideae crops provide insights into root nodulation and disease resistanc.</title>
        <authorList>
            <person name="Jiang F."/>
        </authorList>
    </citation>
    <scope>NUCLEOTIDE SEQUENCE [LARGE SCALE GENOMIC DNA]</scope>
    <source>
        <strain evidence="1">DUOXIRENSHENG_FW03</strain>
        <tissue evidence="1">Leaves</tissue>
    </source>
</reference>
<accession>A0AAN9NLY3</accession>
<comment type="caution">
    <text evidence="1">The sequence shown here is derived from an EMBL/GenBank/DDBJ whole genome shotgun (WGS) entry which is preliminary data.</text>
</comment>
<sequence>MVLYILCKHCFKALQSGVAELRSFENFARDLDEMYTIGDCRSTSGLLLPGSTSKPSTGNNYAFRVFCFSYLSH</sequence>
<organism evidence="1 2">
    <name type="scientific">Psophocarpus tetragonolobus</name>
    <name type="common">Winged bean</name>
    <name type="synonym">Dolichos tetragonolobus</name>
    <dbReference type="NCBI Taxonomy" id="3891"/>
    <lineage>
        <taxon>Eukaryota</taxon>
        <taxon>Viridiplantae</taxon>
        <taxon>Streptophyta</taxon>
        <taxon>Embryophyta</taxon>
        <taxon>Tracheophyta</taxon>
        <taxon>Spermatophyta</taxon>
        <taxon>Magnoliopsida</taxon>
        <taxon>eudicotyledons</taxon>
        <taxon>Gunneridae</taxon>
        <taxon>Pentapetalae</taxon>
        <taxon>rosids</taxon>
        <taxon>fabids</taxon>
        <taxon>Fabales</taxon>
        <taxon>Fabaceae</taxon>
        <taxon>Papilionoideae</taxon>
        <taxon>50 kb inversion clade</taxon>
        <taxon>NPAAA clade</taxon>
        <taxon>indigoferoid/millettioid clade</taxon>
        <taxon>Phaseoleae</taxon>
        <taxon>Psophocarpus</taxon>
    </lineage>
</organism>
<name>A0AAN9NLY3_PSOTE</name>
<keyword evidence="2" id="KW-1185">Reference proteome</keyword>
<gene>
    <name evidence="1" type="ORF">VNO78_35914</name>
</gene>
<evidence type="ECO:0000313" key="2">
    <source>
        <dbReference type="Proteomes" id="UP001386955"/>
    </source>
</evidence>
<dbReference type="AlphaFoldDB" id="A0AAN9NLY3"/>
<dbReference type="Proteomes" id="UP001386955">
    <property type="component" value="Unassembled WGS sequence"/>
</dbReference>
<evidence type="ECO:0000313" key="1">
    <source>
        <dbReference type="EMBL" id="KAK7375221.1"/>
    </source>
</evidence>
<proteinExistence type="predicted"/>
<dbReference type="EMBL" id="JAYMYS010000066">
    <property type="protein sequence ID" value="KAK7375221.1"/>
    <property type="molecule type" value="Genomic_DNA"/>
</dbReference>